<keyword evidence="1" id="KW-0175">Coiled coil</keyword>
<reference evidence="3" key="2">
    <citation type="submission" date="2022-10" db="EMBL/GenBank/DDBJ databases">
        <authorList>
            <consortium name="ENA_rothamsted_submissions"/>
            <consortium name="culmorum"/>
            <person name="King R."/>
        </authorList>
    </citation>
    <scope>NUCLEOTIDE SEQUENCE</scope>
</reference>
<proteinExistence type="predicted"/>
<dbReference type="EMBL" id="OU893352">
    <property type="protein sequence ID" value="CAG9790289.1"/>
    <property type="molecule type" value="Genomic_DNA"/>
</dbReference>
<reference evidence="3" key="1">
    <citation type="submission" date="2021-12" db="EMBL/GenBank/DDBJ databases">
        <authorList>
            <person name="King R."/>
        </authorList>
    </citation>
    <scope>NUCLEOTIDE SEQUENCE</scope>
</reference>
<dbReference type="AlphaFoldDB" id="A0A9N9R6I6"/>
<sequence>MYRTPKTSPSKSIRKYPQESPSSPSSNKKEKMQDAGEIFLKRELVPRRTLEIKRRYETKTKNEMKSESLIDLLKNVMLLFESTAQTVYSQMRRDIKTQIENIADGGITMMLEISRRIAEEGITKKEDNKEGMEEQLKAIKEMIESNINEWRDKKEKEEEKRQEVEETIINIKEEIANINKKVETSEDNIVAEVIDLERKIKTTNRTGIIPREDRKEEEGKMKNEINEQKAEEIIETMEELKEITVKGMKEILEEQQHMYKNIETMIGNQDEICNETREHKEIIIKKIKETNDTIRNEIIKDTTMLVNGHAIDIMRGIDETKAKIGTIEEKLNWEVQKEEITNKVSTIIEEKMNKSTVKLENDQEMVQINTYASATRKYIPQTTHSIIIESEDINDTADEVIQKAKNILDPKAEGIKIDKIRKVRDQKIILGCKKEKDIEEIKRKLEKGKGIKIEKIENKNPLAIIKEVPYKITEEELVQSIINQNKELINNEEEKIIKIKFRKKAIDEQRCHVVIQIRPTLWKAMTGRGYLYVEMERLKVEDQSPLIQCTRCLGFGHGMKFCQESARRCSHCGDPHLRANCPEREAGRAPQCCNCAHAGLENREHNAFSKECGVRDKWEYLARTTTAYE</sequence>
<organism evidence="3 4">
    <name type="scientific">Diatraea saccharalis</name>
    <name type="common">sugarcane borer</name>
    <dbReference type="NCBI Taxonomy" id="40085"/>
    <lineage>
        <taxon>Eukaryota</taxon>
        <taxon>Metazoa</taxon>
        <taxon>Ecdysozoa</taxon>
        <taxon>Arthropoda</taxon>
        <taxon>Hexapoda</taxon>
        <taxon>Insecta</taxon>
        <taxon>Pterygota</taxon>
        <taxon>Neoptera</taxon>
        <taxon>Endopterygota</taxon>
        <taxon>Lepidoptera</taxon>
        <taxon>Glossata</taxon>
        <taxon>Ditrysia</taxon>
        <taxon>Pyraloidea</taxon>
        <taxon>Crambidae</taxon>
        <taxon>Crambinae</taxon>
        <taxon>Diatraea</taxon>
    </lineage>
</organism>
<evidence type="ECO:0000256" key="2">
    <source>
        <dbReference type="SAM" id="MobiDB-lite"/>
    </source>
</evidence>
<gene>
    <name evidence="3" type="ORF">DIATSA_LOCUS7958</name>
</gene>
<feature type="region of interest" description="Disordered" evidence="2">
    <location>
        <begin position="1"/>
        <end position="37"/>
    </location>
</feature>
<accession>A0A9N9R6I6</accession>
<feature type="compositionally biased region" description="Polar residues" evidence="2">
    <location>
        <begin position="1"/>
        <end position="11"/>
    </location>
</feature>
<name>A0A9N9R6I6_9NEOP</name>
<keyword evidence="4" id="KW-1185">Reference proteome</keyword>
<protein>
    <submittedName>
        <fullName evidence="3">Uncharacterized protein</fullName>
    </submittedName>
</protein>
<feature type="compositionally biased region" description="Basic and acidic residues" evidence="2">
    <location>
        <begin position="27"/>
        <end position="37"/>
    </location>
</feature>
<evidence type="ECO:0000313" key="3">
    <source>
        <dbReference type="EMBL" id="CAG9790289.1"/>
    </source>
</evidence>
<dbReference type="OrthoDB" id="10022108at2759"/>
<evidence type="ECO:0000256" key="1">
    <source>
        <dbReference type="SAM" id="Coils"/>
    </source>
</evidence>
<dbReference type="Proteomes" id="UP001153714">
    <property type="component" value="Chromosome 21"/>
</dbReference>
<evidence type="ECO:0000313" key="4">
    <source>
        <dbReference type="Proteomes" id="UP001153714"/>
    </source>
</evidence>
<feature type="coiled-coil region" evidence="1">
    <location>
        <begin position="115"/>
        <end position="246"/>
    </location>
</feature>